<proteinExistence type="inferred from homology"/>
<dbReference type="SUPFAM" id="SSF54001">
    <property type="entry name" value="Cysteine proteinases"/>
    <property type="match status" value="1"/>
</dbReference>
<evidence type="ECO:0000256" key="8">
    <source>
        <dbReference type="SAM" id="MobiDB-lite"/>
    </source>
</evidence>
<feature type="region of interest" description="Disordered" evidence="8">
    <location>
        <begin position="442"/>
        <end position="535"/>
    </location>
</feature>
<keyword evidence="3 7" id="KW-0645">Protease</keyword>
<dbReference type="InterPro" id="IPR018200">
    <property type="entry name" value="USP_CS"/>
</dbReference>
<dbReference type="EMBL" id="CAJHUC010000483">
    <property type="protein sequence ID" value="CAD7696473.1"/>
    <property type="molecule type" value="Genomic_DNA"/>
</dbReference>
<dbReference type="InterPro" id="IPR050164">
    <property type="entry name" value="Peptidase_C19"/>
</dbReference>
<dbReference type="InterPro" id="IPR028889">
    <property type="entry name" value="USP"/>
</dbReference>
<dbReference type="OrthoDB" id="2020758at2759"/>
<dbReference type="PROSITE" id="PS50235">
    <property type="entry name" value="USP_3"/>
    <property type="match status" value="1"/>
</dbReference>
<dbReference type="PROSITE" id="PS00972">
    <property type="entry name" value="USP_1"/>
    <property type="match status" value="1"/>
</dbReference>
<dbReference type="GO" id="GO:0006508">
    <property type="term" value="P:proteolysis"/>
    <property type="evidence" value="ECO:0007669"/>
    <property type="project" value="UniProtKB-KW"/>
</dbReference>
<evidence type="ECO:0000256" key="3">
    <source>
        <dbReference type="ARBA" id="ARBA00022670"/>
    </source>
</evidence>
<comment type="catalytic activity">
    <reaction evidence="1 7">
        <text>Thiol-dependent hydrolysis of ester, thioester, amide, peptide and isopeptide bonds formed by the C-terminal Gly of ubiquitin (a 76-residue protein attached to proteins as an intracellular targeting signal).</text>
        <dbReference type="EC" id="3.4.19.12"/>
    </reaction>
</comment>
<evidence type="ECO:0000256" key="6">
    <source>
        <dbReference type="ARBA" id="ARBA00022807"/>
    </source>
</evidence>
<dbReference type="PANTHER" id="PTHR24006">
    <property type="entry name" value="UBIQUITIN CARBOXYL-TERMINAL HYDROLASE"/>
    <property type="match status" value="1"/>
</dbReference>
<feature type="compositionally biased region" description="Polar residues" evidence="8">
    <location>
        <begin position="315"/>
        <end position="325"/>
    </location>
</feature>
<comment type="function">
    <text evidence="7">Recognizes and hydrolyzes the peptide bond at the C-terminal Gly of ubiquitin. Involved in the processing of poly-ubiquitin precursors as well as that of ubiquitinated proteins.</text>
</comment>
<evidence type="ECO:0000313" key="10">
    <source>
        <dbReference type="EMBL" id="CAD7696473.1"/>
    </source>
</evidence>
<dbReference type="InterPro" id="IPR038765">
    <property type="entry name" value="Papain-like_cys_pep_sf"/>
</dbReference>
<dbReference type="Pfam" id="PF00443">
    <property type="entry name" value="UCH"/>
    <property type="match status" value="1"/>
</dbReference>
<reference evidence="10" key="1">
    <citation type="submission" date="2020-12" db="EMBL/GenBank/DDBJ databases">
        <authorList>
            <person name="Iha C."/>
        </authorList>
    </citation>
    <scope>NUCLEOTIDE SEQUENCE</scope>
</reference>
<feature type="compositionally biased region" description="Basic residues" evidence="8">
    <location>
        <begin position="1"/>
        <end position="13"/>
    </location>
</feature>
<feature type="region of interest" description="Disordered" evidence="8">
    <location>
        <begin position="315"/>
        <end position="359"/>
    </location>
</feature>
<dbReference type="Proteomes" id="UP000708148">
    <property type="component" value="Unassembled WGS sequence"/>
</dbReference>
<dbReference type="InterPro" id="IPR001394">
    <property type="entry name" value="Peptidase_C19_UCH"/>
</dbReference>
<feature type="compositionally biased region" description="Acidic residues" evidence="8">
    <location>
        <begin position="446"/>
        <end position="465"/>
    </location>
</feature>
<evidence type="ECO:0000259" key="9">
    <source>
        <dbReference type="PROSITE" id="PS50235"/>
    </source>
</evidence>
<dbReference type="GO" id="GO:0005829">
    <property type="term" value="C:cytosol"/>
    <property type="evidence" value="ECO:0007669"/>
    <property type="project" value="TreeGrafter"/>
</dbReference>
<evidence type="ECO:0000313" key="11">
    <source>
        <dbReference type="Proteomes" id="UP000708148"/>
    </source>
</evidence>
<accession>A0A8S1INX5</accession>
<keyword evidence="6 7" id="KW-0788">Thiol protease</keyword>
<keyword evidence="5 7" id="KW-0378">Hydrolase</keyword>
<sequence>MPKKGRRQRKGRGGQKGGGSRSRPPAKARARTDDRQAQNQQAVDVGPEAASTAAGSRKEGPRVGGPSGAKVAGLCNLGNTCFLNSALQVLKACPSLQRYYATCGEATRDKPLTCVLGDWFRFGGDGKKGGGTYKPSNLVQEIRRLAPHFKGRQQHDSHELLRYVLDMLRNEGKSLDGEGKGQKMENGTERVEQENLVGCIFGGTFASSISCMHCGHKSEQNEEFLDLSVPVVQDACSTGGGMLSPSQEEKENRHSRCWMTAKERQRLKKELYKKERMQQKEKGECMDMALQNGGNCSNAAAPPLLDSESAINNNLSAEHQPSSSGADGVQSCHGDLSTAASTAGEPDANSSSSAASMGKAECKANVSSKAATLERCLEKFFEEEQVFWECPREAEERQKHTSSKRVRFSESEPVVFEVPASDGCRGCDFLNGMTLHELMSKANDNDSSDESSEGVEDEEGEDAIEDGARETKEKVGDGDEEGEKKVEDRLEAKEECTQEGAKENGEEAELVEEKGEQDTEVGTAGETDEKEGEGIICSDCESVGSVEICSSSEEDTLQSESSGSCSPEQTYTWSKVWTSSLRSCLRKQVEMKEAHKKYSIQTAPRVLTIHLKRFDRNQYGKLVKVKTHVRFGMEIEMGPFCEPSGGSFRYQLFGLIEHRGGMRGGHYVAYVKRTFPEDDDGSLAQDRWFFVSDQVVREVDEREVAAREAYLLLYERV</sequence>
<dbReference type="AlphaFoldDB" id="A0A8S1INX5"/>
<dbReference type="GO" id="GO:0004843">
    <property type="term" value="F:cysteine-type deubiquitinase activity"/>
    <property type="evidence" value="ECO:0007669"/>
    <property type="project" value="UniProtKB-UniRule"/>
</dbReference>
<evidence type="ECO:0000256" key="1">
    <source>
        <dbReference type="ARBA" id="ARBA00000707"/>
    </source>
</evidence>
<dbReference type="GO" id="GO:0005634">
    <property type="term" value="C:nucleus"/>
    <property type="evidence" value="ECO:0007669"/>
    <property type="project" value="TreeGrafter"/>
</dbReference>
<evidence type="ECO:0000256" key="4">
    <source>
        <dbReference type="ARBA" id="ARBA00022786"/>
    </source>
</evidence>
<gene>
    <name evidence="10" type="ORF">OSTQU699_LOCUS1834</name>
</gene>
<dbReference type="Gene3D" id="3.90.70.10">
    <property type="entry name" value="Cysteine proteinases"/>
    <property type="match status" value="2"/>
</dbReference>
<keyword evidence="4 7" id="KW-0833">Ubl conjugation pathway</keyword>
<evidence type="ECO:0000256" key="7">
    <source>
        <dbReference type="RuleBase" id="RU366025"/>
    </source>
</evidence>
<evidence type="ECO:0000256" key="5">
    <source>
        <dbReference type="ARBA" id="ARBA00022801"/>
    </source>
</evidence>
<keyword evidence="11" id="KW-1185">Reference proteome</keyword>
<organism evidence="10 11">
    <name type="scientific">Ostreobium quekettii</name>
    <dbReference type="NCBI Taxonomy" id="121088"/>
    <lineage>
        <taxon>Eukaryota</taxon>
        <taxon>Viridiplantae</taxon>
        <taxon>Chlorophyta</taxon>
        <taxon>core chlorophytes</taxon>
        <taxon>Ulvophyceae</taxon>
        <taxon>TCBD clade</taxon>
        <taxon>Bryopsidales</taxon>
        <taxon>Ostreobineae</taxon>
        <taxon>Ostreobiaceae</taxon>
        <taxon>Ostreobium</taxon>
    </lineage>
</organism>
<dbReference type="PROSITE" id="PS00973">
    <property type="entry name" value="USP_2"/>
    <property type="match status" value="1"/>
</dbReference>
<dbReference type="EC" id="3.4.19.12" evidence="7"/>
<feature type="compositionally biased region" description="Basic and acidic residues" evidence="8">
    <location>
        <begin position="466"/>
        <end position="517"/>
    </location>
</feature>
<dbReference type="PANTHER" id="PTHR24006:SF888">
    <property type="entry name" value="UBIQUITIN CARBOXYL-TERMINAL HYDROLASE 30"/>
    <property type="match status" value="1"/>
</dbReference>
<dbReference type="GO" id="GO:0016579">
    <property type="term" value="P:protein deubiquitination"/>
    <property type="evidence" value="ECO:0007669"/>
    <property type="project" value="InterPro"/>
</dbReference>
<feature type="region of interest" description="Disordered" evidence="8">
    <location>
        <begin position="1"/>
        <end position="66"/>
    </location>
</feature>
<comment type="caution">
    <text evidence="10">The sequence shown here is derived from an EMBL/GenBank/DDBJ whole genome shotgun (WGS) entry which is preliminary data.</text>
</comment>
<comment type="similarity">
    <text evidence="2 7">Belongs to the peptidase C19 family.</text>
</comment>
<protein>
    <recommendedName>
        <fullName evidence="7">Ubiquitin carboxyl-terminal hydrolase</fullName>
        <ecNumber evidence="7">3.4.19.12</ecNumber>
    </recommendedName>
</protein>
<evidence type="ECO:0000256" key="2">
    <source>
        <dbReference type="ARBA" id="ARBA00009085"/>
    </source>
</evidence>
<feature type="domain" description="USP" evidence="9">
    <location>
        <begin position="72"/>
        <end position="717"/>
    </location>
</feature>
<name>A0A8S1INX5_9CHLO</name>